<dbReference type="Pfam" id="PF07250">
    <property type="entry name" value="Glyoxal_oxid_N"/>
    <property type="match status" value="1"/>
</dbReference>
<reference evidence="6 7" key="1">
    <citation type="journal article" date="2014" name="Nat. Commun.">
        <title>Klebsormidium flaccidum genome reveals primary factors for plant terrestrial adaptation.</title>
        <authorList>
            <person name="Hori K."/>
            <person name="Maruyama F."/>
            <person name="Fujisawa T."/>
            <person name="Togashi T."/>
            <person name="Yamamoto N."/>
            <person name="Seo M."/>
            <person name="Sato S."/>
            <person name="Yamada T."/>
            <person name="Mori H."/>
            <person name="Tajima N."/>
            <person name="Moriyama T."/>
            <person name="Ikeuchi M."/>
            <person name="Watanabe M."/>
            <person name="Wada H."/>
            <person name="Kobayashi K."/>
            <person name="Saito M."/>
            <person name="Masuda T."/>
            <person name="Sasaki-Sekimoto Y."/>
            <person name="Mashiguchi K."/>
            <person name="Awai K."/>
            <person name="Shimojima M."/>
            <person name="Masuda S."/>
            <person name="Iwai M."/>
            <person name="Nobusawa T."/>
            <person name="Narise T."/>
            <person name="Kondo S."/>
            <person name="Saito H."/>
            <person name="Sato R."/>
            <person name="Murakawa M."/>
            <person name="Ihara Y."/>
            <person name="Oshima-Yamada Y."/>
            <person name="Ohtaka K."/>
            <person name="Satoh M."/>
            <person name="Sonobe K."/>
            <person name="Ishii M."/>
            <person name="Ohtani R."/>
            <person name="Kanamori-Sato M."/>
            <person name="Honoki R."/>
            <person name="Miyazaki D."/>
            <person name="Mochizuki H."/>
            <person name="Umetsu J."/>
            <person name="Higashi K."/>
            <person name="Shibata D."/>
            <person name="Kamiya Y."/>
            <person name="Sato N."/>
            <person name="Nakamura Y."/>
            <person name="Tabata S."/>
            <person name="Ida S."/>
            <person name="Kurokawa K."/>
            <person name="Ohta H."/>
        </authorList>
    </citation>
    <scope>NUCLEOTIDE SEQUENCE [LARGE SCALE GENOMIC DNA]</scope>
    <source>
        <strain evidence="6 7">NIES-2285</strain>
    </source>
</reference>
<protein>
    <submittedName>
        <fullName evidence="6">Galactose oxidase-related protein</fullName>
    </submittedName>
</protein>
<dbReference type="PANTHER" id="PTHR32208">
    <property type="entry name" value="SECRETED PROTEIN-RELATED"/>
    <property type="match status" value="1"/>
</dbReference>
<name>A0A1Y1HK54_KLENI</name>
<dbReference type="InterPro" id="IPR009880">
    <property type="entry name" value="Glyoxal_oxidase_N"/>
</dbReference>
<dbReference type="InterPro" id="IPR011043">
    <property type="entry name" value="Gal_Oxase/kelch_b-propeller"/>
</dbReference>
<sequence length="605" mass="65007">MAPSQAGSPLPLLSLLLLLTAPLFPIASFAMSPVPPGSDTKVSPVTNPTGAYDPDRSGVSTDYECTSPNGTWSLVTKSSGVSGIHWAVTPIHNTLVLIDRSDKDNSYVKDKNGKQAAAAVLDLAKPSQKVRGLDVIDNTFCSAGQFWPNGTLVNTGGFKTIDGNTEAFYAVRFLDPCAAGDSCEFYEYPGVSMLAKRWYPSAHLMPDGKRIVIVGGAKVGDLVLLKKRGDSETTYEFFPRTAAADDALRPLAVLARAFPAALYPFLHLMPNGYFFVMANWYAVLYNFDTGDEIVLPDMPGKITRSYPYTGTSVLLPMSLENNYTAEVMVCGGSFFTTTKKRDAYASDTCGRIRPLDPNPKWVMETMPDPRISPDLIITANGQIMIINGGRQGVAGLQVGDSQIHNPVFTPALYHAAAPAGARWRNLAPESIARLYHSLAILGPDSCLLVGGSSPSDCCVGCGPQCFGVECTGADDKCFPNEFTINKFCPPYVSSVIPQPRIAAAPATIGYGATFTLTLTIRANLEVPAVRTAIMNPGFGTHAQHMGQRFVWLEVDYESLQYTASTGGVTVAVKGPPGNTIAPPGYYYLFCHDSNIPSEATWVQLT</sequence>
<evidence type="ECO:0000256" key="2">
    <source>
        <dbReference type="SAM" id="MobiDB-lite"/>
    </source>
</evidence>
<organism evidence="6 7">
    <name type="scientific">Klebsormidium nitens</name>
    <name type="common">Green alga</name>
    <name type="synonym">Ulothrix nitens</name>
    <dbReference type="NCBI Taxonomy" id="105231"/>
    <lineage>
        <taxon>Eukaryota</taxon>
        <taxon>Viridiplantae</taxon>
        <taxon>Streptophyta</taxon>
        <taxon>Klebsormidiophyceae</taxon>
        <taxon>Klebsormidiales</taxon>
        <taxon>Klebsormidiaceae</taxon>
        <taxon>Klebsormidium</taxon>
    </lineage>
</organism>
<dbReference type="EMBL" id="DF236970">
    <property type="protein sequence ID" value="GAQ78945.1"/>
    <property type="molecule type" value="Genomic_DNA"/>
</dbReference>
<feature type="compositionally biased region" description="Polar residues" evidence="2">
    <location>
        <begin position="40"/>
        <end position="49"/>
    </location>
</feature>
<gene>
    <name evidence="6" type="ORF">KFL_000210310</name>
</gene>
<dbReference type="Proteomes" id="UP000054558">
    <property type="component" value="Unassembled WGS sequence"/>
</dbReference>
<evidence type="ECO:0000259" key="4">
    <source>
        <dbReference type="Pfam" id="PF07250"/>
    </source>
</evidence>
<accession>A0A1Y1HK54</accession>
<dbReference type="Pfam" id="PF09118">
    <property type="entry name" value="GO-like_E_set"/>
    <property type="match status" value="1"/>
</dbReference>
<keyword evidence="7" id="KW-1185">Reference proteome</keyword>
<dbReference type="Gene3D" id="2.60.40.10">
    <property type="entry name" value="Immunoglobulins"/>
    <property type="match status" value="1"/>
</dbReference>
<dbReference type="SUPFAM" id="SSF50965">
    <property type="entry name" value="Galactose oxidase, central domain"/>
    <property type="match status" value="1"/>
</dbReference>
<proteinExistence type="predicted"/>
<dbReference type="AlphaFoldDB" id="A0A1Y1HK54"/>
<dbReference type="InterPro" id="IPR014756">
    <property type="entry name" value="Ig_E-set"/>
</dbReference>
<feature type="domain" description="Galactose oxidase-like Early set" evidence="5">
    <location>
        <begin position="499"/>
        <end position="603"/>
    </location>
</feature>
<dbReference type="CDD" id="cd02851">
    <property type="entry name" value="E_set_GO_C"/>
    <property type="match status" value="1"/>
</dbReference>
<dbReference type="InterPro" id="IPR013783">
    <property type="entry name" value="Ig-like_fold"/>
</dbReference>
<dbReference type="Gene3D" id="2.130.10.80">
    <property type="entry name" value="Galactose oxidase/kelch, beta-propeller"/>
    <property type="match status" value="1"/>
</dbReference>
<dbReference type="OrthoDB" id="2019572at2759"/>
<feature type="domain" description="Glyoxal oxidase N-terminal" evidence="4">
    <location>
        <begin position="117"/>
        <end position="491"/>
    </location>
</feature>
<evidence type="ECO:0000313" key="7">
    <source>
        <dbReference type="Proteomes" id="UP000054558"/>
    </source>
</evidence>
<evidence type="ECO:0000256" key="3">
    <source>
        <dbReference type="SAM" id="SignalP"/>
    </source>
</evidence>
<evidence type="ECO:0000256" key="1">
    <source>
        <dbReference type="ARBA" id="ARBA00022729"/>
    </source>
</evidence>
<dbReference type="PANTHER" id="PTHR32208:SF21">
    <property type="entry name" value="LOW QUALITY PROTEIN: ALDEHYDE OXIDASE GLOX-LIKE"/>
    <property type="match status" value="1"/>
</dbReference>
<feature type="chain" id="PRO_5012892033" evidence="3">
    <location>
        <begin position="31"/>
        <end position="605"/>
    </location>
</feature>
<keyword evidence="1 3" id="KW-0732">Signal</keyword>
<evidence type="ECO:0000313" key="6">
    <source>
        <dbReference type="EMBL" id="GAQ78945.1"/>
    </source>
</evidence>
<feature type="signal peptide" evidence="3">
    <location>
        <begin position="1"/>
        <end position="30"/>
    </location>
</feature>
<dbReference type="OMA" id="WYMLFAV"/>
<dbReference type="InterPro" id="IPR037293">
    <property type="entry name" value="Gal_Oxidase_central_sf"/>
</dbReference>
<dbReference type="STRING" id="105231.A0A1Y1HK54"/>
<feature type="region of interest" description="Disordered" evidence="2">
    <location>
        <begin position="35"/>
        <end position="60"/>
    </location>
</feature>
<evidence type="ECO:0000259" key="5">
    <source>
        <dbReference type="Pfam" id="PF09118"/>
    </source>
</evidence>
<dbReference type="SUPFAM" id="SSF81296">
    <property type="entry name" value="E set domains"/>
    <property type="match status" value="1"/>
</dbReference>
<dbReference type="InterPro" id="IPR015202">
    <property type="entry name" value="GO-like_E_set"/>
</dbReference>